<sequence length="254" mass="26069">MAEELPSVLILGAAQVGKRTLTQRLLQAAGSSGRGGDTNAAPTDSTDYAPCAGSYLLHLDTKYYTADAYINIVNLDAYQQQEQQQQQQQQQQQRQQQQKNGQQQELCGAEAVILVCDATNPSTFAAARRWAAAVDSSGAGVRLLIANKADAAPRAAAGGSGAALPEAAGWCLDEGFEYVEAAAGAPAADAALALDGDRQGVVRVLEALQAHMWPGLALKPAPPGIGGRGGGGNGDGARAAAAVQQAAENEGDDT</sequence>
<feature type="compositionally biased region" description="Low complexity" evidence="2">
    <location>
        <begin position="236"/>
        <end position="248"/>
    </location>
</feature>
<feature type="non-terminal residue" evidence="3">
    <location>
        <position position="254"/>
    </location>
</feature>
<keyword evidence="1" id="KW-0175">Coiled coil</keyword>
<evidence type="ECO:0000256" key="1">
    <source>
        <dbReference type="SAM" id="Coils"/>
    </source>
</evidence>
<evidence type="ECO:0008006" key="5">
    <source>
        <dbReference type="Google" id="ProtNLM"/>
    </source>
</evidence>
<protein>
    <recommendedName>
        <fullName evidence="5">P-loop containing nucleoside triphosphate hydrolase protein</fullName>
    </recommendedName>
</protein>
<dbReference type="KEGG" id="mng:MNEG_2332"/>
<dbReference type="SUPFAM" id="SSF52540">
    <property type="entry name" value="P-loop containing nucleoside triphosphate hydrolases"/>
    <property type="match status" value="1"/>
</dbReference>
<dbReference type="GeneID" id="25735210"/>
<reference evidence="3 4" key="1">
    <citation type="journal article" date="2013" name="BMC Genomics">
        <title>Reconstruction of the lipid metabolism for the microalga Monoraphidium neglectum from its genome sequence reveals characteristics suitable for biofuel production.</title>
        <authorList>
            <person name="Bogen C."/>
            <person name="Al-Dilaimi A."/>
            <person name="Albersmeier A."/>
            <person name="Wichmann J."/>
            <person name="Grundmann M."/>
            <person name="Rupp O."/>
            <person name="Lauersen K.J."/>
            <person name="Blifernez-Klassen O."/>
            <person name="Kalinowski J."/>
            <person name="Goesmann A."/>
            <person name="Mussgnug J.H."/>
            <person name="Kruse O."/>
        </authorList>
    </citation>
    <scope>NUCLEOTIDE SEQUENCE [LARGE SCALE GENOMIC DNA]</scope>
    <source>
        <strain evidence="3 4">SAG 48.87</strain>
    </source>
</reference>
<dbReference type="Proteomes" id="UP000054498">
    <property type="component" value="Unassembled WGS sequence"/>
</dbReference>
<gene>
    <name evidence="3" type="ORF">MNEG_2332</name>
</gene>
<proteinExistence type="predicted"/>
<name>A0A0D2MZC2_9CHLO</name>
<evidence type="ECO:0000313" key="3">
    <source>
        <dbReference type="EMBL" id="KIZ05632.1"/>
    </source>
</evidence>
<evidence type="ECO:0000313" key="4">
    <source>
        <dbReference type="Proteomes" id="UP000054498"/>
    </source>
</evidence>
<dbReference type="PANTHER" id="PTHR14659">
    <property type="entry name" value="ALPHA- AND GAMMA-ADAPTIN-BINDING PROTEIN P34"/>
    <property type="match status" value="1"/>
</dbReference>
<dbReference type="InterPro" id="IPR027417">
    <property type="entry name" value="P-loop_NTPase"/>
</dbReference>
<accession>A0A0D2MZC2</accession>
<dbReference type="Gene3D" id="3.40.50.300">
    <property type="entry name" value="P-loop containing nucleotide triphosphate hydrolases"/>
    <property type="match status" value="1"/>
</dbReference>
<feature type="compositionally biased region" description="Gly residues" evidence="2">
    <location>
        <begin position="224"/>
        <end position="235"/>
    </location>
</feature>
<evidence type="ECO:0000256" key="2">
    <source>
        <dbReference type="SAM" id="MobiDB-lite"/>
    </source>
</evidence>
<organism evidence="3 4">
    <name type="scientific">Monoraphidium neglectum</name>
    <dbReference type="NCBI Taxonomy" id="145388"/>
    <lineage>
        <taxon>Eukaryota</taxon>
        <taxon>Viridiplantae</taxon>
        <taxon>Chlorophyta</taxon>
        <taxon>core chlorophytes</taxon>
        <taxon>Chlorophyceae</taxon>
        <taxon>CS clade</taxon>
        <taxon>Sphaeropleales</taxon>
        <taxon>Selenastraceae</taxon>
        <taxon>Monoraphidium</taxon>
    </lineage>
</organism>
<dbReference type="STRING" id="145388.A0A0D2MZC2"/>
<dbReference type="OrthoDB" id="10261384at2759"/>
<dbReference type="InterPro" id="IPR019341">
    <property type="entry name" value="Alpha/Gamma-adaptin-bd_p34"/>
</dbReference>
<dbReference type="AlphaFoldDB" id="A0A0D2MZC2"/>
<dbReference type="PANTHER" id="PTHR14659:SF1">
    <property type="entry name" value="ALPHA- AND GAMMA-ADAPTIN-BINDING PROTEIN P34"/>
    <property type="match status" value="1"/>
</dbReference>
<feature type="region of interest" description="Disordered" evidence="2">
    <location>
        <begin position="223"/>
        <end position="254"/>
    </location>
</feature>
<dbReference type="RefSeq" id="XP_013904651.1">
    <property type="nucleotide sequence ID" value="XM_014049197.1"/>
</dbReference>
<feature type="coiled-coil region" evidence="1">
    <location>
        <begin position="75"/>
        <end position="105"/>
    </location>
</feature>
<dbReference type="EMBL" id="KK100479">
    <property type="protein sequence ID" value="KIZ05632.1"/>
    <property type="molecule type" value="Genomic_DNA"/>
</dbReference>
<keyword evidence="4" id="KW-1185">Reference proteome</keyword>